<dbReference type="KEGG" id="kst:KSMBR1_3214"/>
<dbReference type="EMBL" id="CP049055">
    <property type="protein sequence ID" value="QII13270.1"/>
    <property type="molecule type" value="Genomic_DNA"/>
</dbReference>
<evidence type="ECO:0000313" key="2">
    <source>
        <dbReference type="EMBL" id="QII13270.1"/>
    </source>
</evidence>
<dbReference type="PANTHER" id="PTHR32309:SF31">
    <property type="entry name" value="CAPSULAR EXOPOLYSACCHARIDE FAMILY"/>
    <property type="match status" value="1"/>
</dbReference>
<dbReference type="SUPFAM" id="SSF52540">
    <property type="entry name" value="P-loop containing nucleoside triphosphate hydrolases"/>
    <property type="match status" value="1"/>
</dbReference>
<gene>
    <name evidence="2" type="ORF">KsCSTR_38910</name>
    <name evidence="3" type="ORF">KSMBR1_3214</name>
    <name evidence="1" type="ORF">kustb0206</name>
</gene>
<dbReference type="EMBL" id="LT934425">
    <property type="protein sequence ID" value="SOH05691.1"/>
    <property type="molecule type" value="Genomic_DNA"/>
</dbReference>
<name>Q1PUP3_KUEST</name>
<evidence type="ECO:0000313" key="3">
    <source>
        <dbReference type="EMBL" id="SOH05691.1"/>
    </source>
</evidence>
<dbReference type="EMBL" id="CT573074">
    <property type="protein sequence ID" value="CAJ70951.1"/>
    <property type="molecule type" value="Genomic_DNA"/>
</dbReference>
<organism evidence="1">
    <name type="scientific">Kuenenia stuttgartiensis</name>
    <dbReference type="NCBI Taxonomy" id="174633"/>
    <lineage>
        <taxon>Bacteria</taxon>
        <taxon>Pseudomonadati</taxon>
        <taxon>Planctomycetota</taxon>
        <taxon>Candidatus Brocadiia</taxon>
        <taxon>Candidatus Brocadiales</taxon>
        <taxon>Candidatus Brocadiaceae</taxon>
        <taxon>Candidatus Kuenenia</taxon>
    </lineage>
</organism>
<dbReference type="AlphaFoldDB" id="Q1PUP3"/>
<keyword evidence="2" id="KW-0808">Transferase</keyword>
<dbReference type="InterPro" id="IPR027417">
    <property type="entry name" value="P-loop_NTPase"/>
</dbReference>
<reference evidence="2 5" key="5">
    <citation type="submission" date="2020-02" db="EMBL/GenBank/DDBJ databases">
        <title>Newly sequenced genome of strain CSTR1 showed variability in Candidatus Kuenenia stuttgartiensis genomes.</title>
        <authorList>
            <person name="Ding C."/>
            <person name="Adrian L."/>
        </authorList>
    </citation>
    <scope>NUCLEOTIDE SEQUENCE [LARGE SCALE GENOMIC DNA]</scope>
    <source>
        <strain evidence="2 5">CSTR1</strain>
    </source>
</reference>
<keyword evidence="4" id="KW-1185">Reference proteome</keyword>
<reference evidence="1" key="2">
    <citation type="submission" date="2006-01" db="EMBL/GenBank/DDBJ databases">
        <authorList>
            <person name="Genoscope"/>
        </authorList>
    </citation>
    <scope>NUCLEOTIDE SEQUENCE</scope>
</reference>
<dbReference type="Proteomes" id="UP000501926">
    <property type="component" value="Chromosome"/>
</dbReference>
<dbReference type="Proteomes" id="UP000221734">
    <property type="component" value="Chromosome Kuenenia_stuttgartiensis_MBR1"/>
</dbReference>
<dbReference type="RefSeq" id="WP_099326229.1">
    <property type="nucleotide sequence ID" value="NZ_CP049055.1"/>
</dbReference>
<keyword evidence="2" id="KW-0418">Kinase</keyword>
<accession>Q1PUP3</accession>
<evidence type="ECO:0000313" key="5">
    <source>
        <dbReference type="Proteomes" id="UP000501926"/>
    </source>
</evidence>
<dbReference type="PANTHER" id="PTHR32309">
    <property type="entry name" value="TYROSINE-PROTEIN KINASE"/>
    <property type="match status" value="1"/>
</dbReference>
<protein>
    <submittedName>
        <fullName evidence="2">Cryptic autophosphorylating protein tyrosine kinase Etk</fullName>
    </submittedName>
</protein>
<reference evidence="1" key="1">
    <citation type="journal article" date="2006" name="Nature">
        <title>Deciphering the evolution and metabolism of an anammox bacterium from a community genome.</title>
        <authorList>
            <person name="Strous M."/>
            <person name="Pelletier E."/>
            <person name="Mangenot S."/>
            <person name="Rattei T."/>
            <person name="Lehner A."/>
            <person name="Taylor M.W."/>
            <person name="Horn M."/>
            <person name="Daims H."/>
            <person name="Bartol-Mavel D."/>
            <person name="Wincker P."/>
            <person name="Barbe V."/>
            <person name="Fonknechten N."/>
            <person name="Vallenet D."/>
            <person name="Segurens B."/>
            <person name="Schenowitz-Truong C."/>
            <person name="Medigue C."/>
            <person name="Collingro A."/>
            <person name="Snel B."/>
            <person name="Dutilh B.E."/>
            <person name="OpDenCamp H.J.M."/>
            <person name="vanDerDrift C."/>
            <person name="Cirpus I."/>
            <person name="vanDePas-Schoonen K.T."/>
            <person name="Harhangi H.R."/>
            <person name="vanNiftrik L."/>
            <person name="Schmid M."/>
            <person name="Keltjens J."/>
            <person name="vanDeVossenberg J."/>
            <person name="Kartal B."/>
            <person name="Meier H."/>
            <person name="Frishman D."/>
            <person name="Huynen M.A."/>
            <person name="Mewes H."/>
            <person name="Weissenbach J."/>
            <person name="Jetten M.S.M."/>
            <person name="Wagner M."/>
            <person name="LePaslier D."/>
        </authorList>
    </citation>
    <scope>NUCLEOTIDE SEQUENCE</scope>
</reference>
<reference evidence="4" key="4">
    <citation type="submission" date="2017-10" db="EMBL/GenBank/DDBJ databases">
        <authorList>
            <person name="Frank J."/>
        </authorList>
    </citation>
    <scope>NUCLEOTIDE SEQUENCE [LARGE SCALE GENOMIC DNA]</scope>
</reference>
<dbReference type="GO" id="GO:0016301">
    <property type="term" value="F:kinase activity"/>
    <property type="evidence" value="ECO:0007669"/>
    <property type="project" value="UniProtKB-KW"/>
</dbReference>
<dbReference type="OrthoDB" id="9775724at2"/>
<reference evidence="3" key="3">
    <citation type="submission" date="2017-10" db="EMBL/GenBank/DDBJ databases">
        <authorList>
            <person name="Banno H."/>
            <person name="Chua N.-H."/>
        </authorList>
    </citation>
    <scope>NUCLEOTIDE SEQUENCE [LARGE SCALE GENOMIC DNA]</scope>
    <source>
        <strain evidence="3">Kuenenia_mbr1_ru-nijmegen</strain>
    </source>
</reference>
<dbReference type="Gene3D" id="3.40.50.300">
    <property type="entry name" value="P-loop containing nucleotide triphosphate hydrolases"/>
    <property type="match status" value="1"/>
</dbReference>
<evidence type="ECO:0000313" key="1">
    <source>
        <dbReference type="EMBL" id="CAJ70951.1"/>
    </source>
</evidence>
<dbReference type="InterPro" id="IPR050445">
    <property type="entry name" value="Bact_polysacc_biosynth/exp"/>
</dbReference>
<proteinExistence type="predicted"/>
<sequence length="701" mass="80244">MSLLKQFLDVISRRKKIIIVIVLAFTLLPLLLSLSFRSVYKASSQLWMHTNATQTQYLALPTNISKFEYSDKNKLDNTFFAMLKNPKSMKRIISTLHITDEKERLVDPDKFIIGSEFNLFFSREGISVDVVESGDVIEVSGYSSTPERAGNVANAAVDAFMILYADIFKDEARLAQKAMKVRLAYVNKELRKLERRLYRYRKKYGIIDVTMEIEEGLKQYYSYLDLVHQNTKTMEEEKKVLEEVTKTITLIPELYLSSKAIERNPTLETYKQEIVTLETTIAKLKVDFTEAHPDIVASRMQIAEYKKAIHKEIERILGDENFSRNSYYAELEKRYYDTKINLEIYKITDAILLNITDIIYKKMLNVKKIELLFNKIERQQSSLNTEYTNLTKGISDAEILLNMSPSNLAVLNYADASTISSPYFPNRVKFLAISMFLSTIIAFSIILLEESVDKSIKTLAEAQKAFQGNLLYGLPRYKKIFGFNIIPKRLLRYFPTLRDELLLLKQRNFVRKVLKNNTIRRSVWNIISGIKVVSGDTIARSILFTGAEEEVGTSTLALLVARELAVSGKKTLFLDISSTDDWHLQGKDILPVDKKITLKDLIRSNDIYGIDVLLMKEITDIPAIAMIDGLPEQLNNLDYEHIIIDADPVIACNDTLFLSATANVVLLTAKLHKTSKETIEEAFGRFKHLKTSKTVIIINQI</sequence>
<evidence type="ECO:0000313" key="4">
    <source>
        <dbReference type="Proteomes" id="UP000221734"/>
    </source>
</evidence>